<dbReference type="NCBIfam" id="TIGR00682">
    <property type="entry name" value="lpxK"/>
    <property type="match status" value="1"/>
</dbReference>
<keyword evidence="5" id="KW-0418">Kinase</keyword>
<dbReference type="InterPro" id="IPR002201">
    <property type="entry name" value="Glyco_trans_9"/>
</dbReference>
<keyword evidence="5" id="KW-0443">Lipid metabolism</keyword>
<reference evidence="7" key="1">
    <citation type="journal article" date="2020" name="mSystems">
        <title>Genome- and Community-Level Interaction Insights into Carbon Utilization and Element Cycling Functions of Hydrothermarchaeota in Hydrothermal Sediment.</title>
        <authorList>
            <person name="Zhou Z."/>
            <person name="Liu Y."/>
            <person name="Xu W."/>
            <person name="Pan J."/>
            <person name="Luo Z.H."/>
            <person name="Li M."/>
        </authorList>
    </citation>
    <scope>NUCLEOTIDE SEQUENCE [LARGE SCALE GENOMIC DNA]</scope>
    <source>
        <strain evidence="7">SpSt-853</strain>
    </source>
</reference>
<dbReference type="UniPathway" id="UPA00359">
    <property type="reaction ID" value="UER00482"/>
</dbReference>
<accession>A0A7C5AMJ9</accession>
<dbReference type="GO" id="GO:0009245">
    <property type="term" value="P:lipid A biosynthetic process"/>
    <property type="evidence" value="ECO:0007669"/>
    <property type="project" value="UniProtKB-UniRule"/>
</dbReference>
<keyword evidence="5" id="KW-0067">ATP-binding</keyword>
<dbReference type="InterPro" id="IPR003758">
    <property type="entry name" value="LpxK"/>
</dbReference>
<keyword evidence="5" id="KW-0441">Lipid A biosynthesis</keyword>
<dbReference type="PANTHER" id="PTHR30160:SF7">
    <property type="entry name" value="ADP-HEPTOSE--LPS HEPTOSYLTRANSFERASE 2"/>
    <property type="match status" value="1"/>
</dbReference>
<protein>
    <recommendedName>
        <fullName evidence="5 6">Tetraacyldisaccharide 4'-kinase</fullName>
        <ecNumber evidence="5 6">2.7.1.130</ecNumber>
    </recommendedName>
    <alternativeName>
        <fullName evidence="5">Lipid A 4'-kinase</fullName>
    </alternativeName>
</protein>
<organism evidence="7">
    <name type="scientific">Desulfobacca acetoxidans</name>
    <dbReference type="NCBI Taxonomy" id="60893"/>
    <lineage>
        <taxon>Bacteria</taxon>
        <taxon>Pseudomonadati</taxon>
        <taxon>Thermodesulfobacteriota</taxon>
        <taxon>Desulfobaccia</taxon>
        <taxon>Desulfobaccales</taxon>
        <taxon>Desulfobaccaceae</taxon>
        <taxon>Desulfobacca</taxon>
    </lineage>
</organism>
<dbReference type="AlphaFoldDB" id="A0A7C5AMJ9"/>
<keyword evidence="5" id="KW-0444">Lipid biosynthesis</keyword>
<evidence type="ECO:0000256" key="3">
    <source>
        <dbReference type="ARBA" id="ARBA00043995"/>
    </source>
</evidence>
<gene>
    <name evidence="7" type="primary">waaF</name>
    <name evidence="5" type="synonym">lpxK</name>
    <name evidence="7" type="ORF">ENW48_09155</name>
</gene>
<dbReference type="CDD" id="cd03789">
    <property type="entry name" value="GT9_LPS_heptosyltransferase"/>
    <property type="match status" value="1"/>
</dbReference>
<keyword evidence="1" id="KW-0328">Glycosyltransferase</keyword>
<name>A0A7C5AMJ9_9BACT</name>
<dbReference type="GO" id="GO:0005829">
    <property type="term" value="C:cytosol"/>
    <property type="evidence" value="ECO:0007669"/>
    <property type="project" value="TreeGrafter"/>
</dbReference>
<evidence type="ECO:0000313" key="7">
    <source>
        <dbReference type="EMBL" id="HGZ12374.1"/>
    </source>
</evidence>
<dbReference type="InterPro" id="IPR027417">
    <property type="entry name" value="P-loop_NTPase"/>
</dbReference>
<dbReference type="Pfam" id="PF01075">
    <property type="entry name" value="Glyco_transf_9"/>
    <property type="match status" value="1"/>
</dbReference>
<comment type="caution">
    <text evidence="7">The sequence shown here is derived from an EMBL/GenBank/DDBJ whole genome shotgun (WGS) entry which is preliminary data.</text>
</comment>
<dbReference type="NCBIfam" id="TIGR02195">
    <property type="entry name" value="heptsyl_trn_II"/>
    <property type="match status" value="1"/>
</dbReference>
<comment type="pathway">
    <text evidence="5">Glycolipid biosynthesis; lipid IV(A) biosynthesis; lipid IV(A) from (3R)-3-hydroxytetradecanoyl-[acyl-carrier-protein] and UDP-N-acetyl-alpha-D-glucosamine: step 6/6.</text>
</comment>
<keyword evidence="5" id="KW-0547">Nucleotide-binding</keyword>
<comment type="similarity">
    <text evidence="3">Belongs to the glycosyltransferase 9 family.</text>
</comment>
<dbReference type="GO" id="GO:0005524">
    <property type="term" value="F:ATP binding"/>
    <property type="evidence" value="ECO:0007669"/>
    <property type="project" value="UniProtKB-UniRule"/>
</dbReference>
<dbReference type="HAMAP" id="MF_00409">
    <property type="entry name" value="LpxK"/>
    <property type="match status" value="1"/>
</dbReference>
<dbReference type="GO" id="GO:0009244">
    <property type="term" value="P:lipopolysaccharide core region biosynthetic process"/>
    <property type="evidence" value="ECO:0007669"/>
    <property type="project" value="TreeGrafter"/>
</dbReference>
<dbReference type="InterPro" id="IPR011910">
    <property type="entry name" value="RfaF"/>
</dbReference>
<comment type="catalytic activity">
    <reaction evidence="5">
        <text>a lipid A disaccharide + ATP = a lipid IVA + ADP + H(+)</text>
        <dbReference type="Rhea" id="RHEA:67840"/>
        <dbReference type="ChEBI" id="CHEBI:15378"/>
        <dbReference type="ChEBI" id="CHEBI:30616"/>
        <dbReference type="ChEBI" id="CHEBI:176343"/>
        <dbReference type="ChEBI" id="CHEBI:176425"/>
        <dbReference type="ChEBI" id="CHEBI:456216"/>
        <dbReference type="EC" id="2.7.1.130"/>
    </reaction>
</comment>
<evidence type="ECO:0000256" key="1">
    <source>
        <dbReference type="ARBA" id="ARBA00022676"/>
    </source>
</evidence>
<evidence type="ECO:0000256" key="5">
    <source>
        <dbReference type="HAMAP-Rule" id="MF_00409"/>
    </source>
</evidence>
<comment type="similarity">
    <text evidence="5">Belongs to the LpxK family.</text>
</comment>
<dbReference type="FunFam" id="3.40.50.2000:FF:000023">
    <property type="entry name" value="ADP-heptose--LPS heptosyltransferase II"/>
    <property type="match status" value="1"/>
</dbReference>
<comment type="function">
    <text evidence="5">Transfers the gamma-phosphate of ATP to the 4'-position of a tetraacyldisaccharide 1-phosphate intermediate (termed DS-1-P) to form tetraacyldisaccharide 1,4'-bis-phosphate (lipid IVA).</text>
</comment>
<dbReference type="InterPro" id="IPR051199">
    <property type="entry name" value="LPS_LOS_Heptosyltrfase"/>
</dbReference>
<evidence type="ECO:0000256" key="4">
    <source>
        <dbReference type="ARBA" id="ARBA00047503"/>
    </source>
</evidence>
<dbReference type="Gene3D" id="3.40.50.2000">
    <property type="entry name" value="Glycogen Phosphorylase B"/>
    <property type="match status" value="2"/>
</dbReference>
<dbReference type="Pfam" id="PF02606">
    <property type="entry name" value="LpxK"/>
    <property type="match status" value="1"/>
</dbReference>
<dbReference type="GO" id="GO:0009029">
    <property type="term" value="F:lipid-A 4'-kinase activity"/>
    <property type="evidence" value="ECO:0007669"/>
    <property type="project" value="UniProtKB-UniRule"/>
</dbReference>
<proteinExistence type="inferred from homology"/>
<sequence length="749" mass="82169">MNKLIWRNPDIHDPEFCFPLDLLVPALAALYGMAAQARRRLYGRGWLKVWRLPAPVISVGNLTVGGTGKTPLVAFLGRELQQRGLKVAILSRGYGGRRKELTRVSDGEQVRFKPPEVGEEAYWLAKTLPGTIVYTCPSRYEAGIAAWREHRPDLFLLDDGFQHFQLHRDLDIVLLDAGAPLGNGRLLPAGPLREPADTLAEAQVIVFTRVGGQKAPFCLELSRRFPDKDFLDAALFPKNARLYGQRNCGGGCFGPESLKNRALFAFAGIARPRGFAEVLDNLGVELRGFKEFPDHHPYCSAELRRLVGEAKDSGAEALITTAKDWARLGEKWEGDLPLWVLEVEVSLVRSEVIMDRISRILASARKNSAPKAPALAFSPAISAEPLPLPGEVQQCLAKLSVHGRLNGAAANTRAILVRAPNWVGDAVMALPVLGGLREFFPQARIAVLAVSRVAPLFGAHPQVADVLLYPPGPEKWRHLWSLRGQFDLAVALPNSLEAALELWLTGAKTRVGYNTDGRRPFLTRALNGFQNLQNLKKLHTVYYFLGILRAFGEFDHFRLPHLYLTETERAEAQSLLNSFSPERQQGPWVALSPGAAYGPAKRWPPERFAAVAARLHQELGARLVLLGGPEDQPVAAQVMQRLNGIGLNLVGRISLRQALAVLSRMALVLTNDSGLMHAAAALGVSVVAIFGSTDPQATGPFTDKATVLYHALSCSPCRKRTCNLGYPCLTSVSPDEVFEAARSWLMKKS</sequence>
<dbReference type="PANTHER" id="PTHR30160">
    <property type="entry name" value="TETRAACYLDISACCHARIDE 4'-KINASE-RELATED"/>
    <property type="match status" value="1"/>
</dbReference>
<evidence type="ECO:0000256" key="6">
    <source>
        <dbReference type="NCBIfam" id="TIGR00682"/>
    </source>
</evidence>
<evidence type="ECO:0000256" key="2">
    <source>
        <dbReference type="ARBA" id="ARBA00022679"/>
    </source>
</evidence>
<dbReference type="GO" id="GO:0008713">
    <property type="term" value="F:ADP-heptose-lipopolysaccharide heptosyltransferase activity"/>
    <property type="evidence" value="ECO:0007669"/>
    <property type="project" value="UniProtKB-EC"/>
</dbReference>
<comment type="catalytic activity">
    <reaction evidence="4">
        <text>an L-alpha-D-Hep-(1-&gt;5)-[alpha-Kdo-(2-&gt;4)]-alpha-Kdo-(2-&gt;6)-lipid A + ADP-L-glycero-beta-D-manno-heptose = an L-alpha-D-Hep-(1-&gt;3)-L-alpha-D-Hep-(1-&gt;5)-[alpha-Kdo-(2-&gt;4)]-alpha-Kdo-(2-&gt;6)-lipid A + ADP + H(+)</text>
        <dbReference type="Rhea" id="RHEA:74071"/>
        <dbReference type="ChEBI" id="CHEBI:15378"/>
        <dbReference type="ChEBI" id="CHEBI:61506"/>
        <dbReference type="ChEBI" id="CHEBI:193068"/>
        <dbReference type="ChEBI" id="CHEBI:193069"/>
        <dbReference type="ChEBI" id="CHEBI:456216"/>
        <dbReference type="EC" id="2.4.99.24"/>
    </reaction>
</comment>
<dbReference type="SUPFAM" id="SSF52540">
    <property type="entry name" value="P-loop containing nucleoside triphosphate hydrolases"/>
    <property type="match status" value="1"/>
</dbReference>
<dbReference type="SUPFAM" id="SSF53756">
    <property type="entry name" value="UDP-Glycosyltransferase/glycogen phosphorylase"/>
    <property type="match status" value="1"/>
</dbReference>
<feature type="binding site" evidence="5">
    <location>
        <begin position="63"/>
        <end position="70"/>
    </location>
    <ligand>
        <name>ATP</name>
        <dbReference type="ChEBI" id="CHEBI:30616"/>
    </ligand>
</feature>
<keyword evidence="2 5" id="KW-0808">Transferase</keyword>
<dbReference type="EMBL" id="DTKJ01000059">
    <property type="protein sequence ID" value="HGZ12374.1"/>
    <property type="molecule type" value="Genomic_DNA"/>
</dbReference>
<dbReference type="GO" id="GO:0016020">
    <property type="term" value="C:membrane"/>
    <property type="evidence" value="ECO:0007669"/>
    <property type="project" value="GOC"/>
</dbReference>
<dbReference type="EC" id="2.7.1.130" evidence="5 6"/>